<dbReference type="InterPro" id="IPR000210">
    <property type="entry name" value="BTB/POZ_dom"/>
</dbReference>
<organism evidence="3 4">
    <name type="scientific">Triparma strigata</name>
    <dbReference type="NCBI Taxonomy" id="1606541"/>
    <lineage>
        <taxon>Eukaryota</taxon>
        <taxon>Sar</taxon>
        <taxon>Stramenopiles</taxon>
        <taxon>Ochrophyta</taxon>
        <taxon>Bolidophyceae</taxon>
        <taxon>Parmales</taxon>
        <taxon>Triparmaceae</taxon>
        <taxon>Triparma</taxon>
    </lineage>
</organism>
<reference evidence="4" key="1">
    <citation type="journal article" date="2023" name="Commun. Biol.">
        <title>Genome analysis of Parmales, the sister group of diatoms, reveals the evolutionary specialization of diatoms from phago-mixotrophs to photoautotrophs.</title>
        <authorList>
            <person name="Ban H."/>
            <person name="Sato S."/>
            <person name="Yoshikawa S."/>
            <person name="Yamada K."/>
            <person name="Nakamura Y."/>
            <person name="Ichinomiya M."/>
            <person name="Sato N."/>
            <person name="Blanc-Mathieu R."/>
            <person name="Endo H."/>
            <person name="Kuwata A."/>
            <person name="Ogata H."/>
        </authorList>
    </citation>
    <scope>NUCLEOTIDE SEQUENCE [LARGE SCALE GENOMIC DNA]</scope>
    <source>
        <strain evidence="4">NIES 3701</strain>
    </source>
</reference>
<feature type="compositionally biased region" description="Acidic residues" evidence="1">
    <location>
        <begin position="257"/>
        <end position="270"/>
    </location>
</feature>
<dbReference type="GO" id="GO:0000981">
    <property type="term" value="F:DNA-binding transcription factor activity, RNA polymerase II-specific"/>
    <property type="evidence" value="ECO:0007669"/>
    <property type="project" value="TreeGrafter"/>
</dbReference>
<evidence type="ECO:0000259" key="2">
    <source>
        <dbReference type="PROSITE" id="PS50097"/>
    </source>
</evidence>
<gene>
    <name evidence="3" type="ORF">TrST_g11188</name>
</gene>
<feature type="compositionally biased region" description="Basic and acidic residues" evidence="1">
    <location>
        <begin position="244"/>
        <end position="256"/>
    </location>
</feature>
<dbReference type="PANTHER" id="PTHR46105">
    <property type="entry name" value="AGAP004733-PA"/>
    <property type="match status" value="1"/>
</dbReference>
<sequence>MPPPPGPPPRLPGPPPGGPPPPSSRPPPSRPAPQYSGEDLRYMRESEAPEGYDPDDPYAKIFPDIATKAKLILSNVEMADQWSKLNDMRLDMELCDVTFQVQDAQFPAHRVVLSCCSRWLKSLLAAKEGDGVIVLDSLDPGAVHSVVSYLYGEPLHFTPALSEEVIRVIRTFELDEVEIRCWKYLVGAVTTRNCVWLHRLADAYDCPALKWQSWRAIKQVLGAYENQPMQVLGRQFEDDEEEEDIRKPRATDVHEDPADDSEDEESDGGADDARGRSLSAVKTSKVSHFGTGSSKPRRAKAVIMDWAKSLQKEWESCEPILTEKGERTMRLLKGELPVEWYRNRLMLFYEEHNPEKLNTIDIILEEWQGKEDELLKAVVDKYKTKYEHEEAAAIYEQVGADYNKGRVVTHDVQFGDQ</sequence>
<dbReference type="Gene3D" id="3.30.710.10">
    <property type="entry name" value="Potassium Channel Kv1.1, Chain A"/>
    <property type="match status" value="1"/>
</dbReference>
<dbReference type="SMART" id="SM00225">
    <property type="entry name" value="BTB"/>
    <property type="match status" value="1"/>
</dbReference>
<feature type="compositionally biased region" description="Polar residues" evidence="1">
    <location>
        <begin position="280"/>
        <end position="294"/>
    </location>
</feature>
<keyword evidence="4" id="KW-1185">Reference proteome</keyword>
<dbReference type="Pfam" id="PF00651">
    <property type="entry name" value="BTB"/>
    <property type="match status" value="1"/>
</dbReference>
<proteinExistence type="predicted"/>
<evidence type="ECO:0000313" key="4">
    <source>
        <dbReference type="Proteomes" id="UP001165085"/>
    </source>
</evidence>
<feature type="compositionally biased region" description="Basic and acidic residues" evidence="1">
    <location>
        <begin position="38"/>
        <end position="47"/>
    </location>
</feature>
<dbReference type="PANTHER" id="PTHR46105:SF28">
    <property type="entry name" value="ZINC FINGER PROTEIN 37-LIKE"/>
    <property type="match status" value="1"/>
</dbReference>
<dbReference type="Proteomes" id="UP001165085">
    <property type="component" value="Unassembled WGS sequence"/>
</dbReference>
<name>A0A9W7BDR2_9STRA</name>
<protein>
    <recommendedName>
        <fullName evidence="2">BTB domain-containing protein</fullName>
    </recommendedName>
</protein>
<comment type="caution">
    <text evidence="3">The sequence shown here is derived from an EMBL/GenBank/DDBJ whole genome shotgun (WGS) entry which is preliminary data.</text>
</comment>
<accession>A0A9W7BDR2</accession>
<evidence type="ECO:0000256" key="1">
    <source>
        <dbReference type="SAM" id="MobiDB-lite"/>
    </source>
</evidence>
<feature type="region of interest" description="Disordered" evidence="1">
    <location>
        <begin position="235"/>
        <end position="294"/>
    </location>
</feature>
<dbReference type="EMBL" id="BRXY01000344">
    <property type="protein sequence ID" value="GMH88542.1"/>
    <property type="molecule type" value="Genomic_DNA"/>
</dbReference>
<dbReference type="SUPFAM" id="SSF54695">
    <property type="entry name" value="POZ domain"/>
    <property type="match status" value="1"/>
</dbReference>
<dbReference type="PROSITE" id="PS50097">
    <property type="entry name" value="BTB"/>
    <property type="match status" value="1"/>
</dbReference>
<feature type="compositionally biased region" description="Pro residues" evidence="1">
    <location>
        <begin position="1"/>
        <end position="31"/>
    </location>
</feature>
<feature type="domain" description="BTB" evidence="2">
    <location>
        <begin position="95"/>
        <end position="159"/>
    </location>
</feature>
<dbReference type="GO" id="GO:0000978">
    <property type="term" value="F:RNA polymerase II cis-regulatory region sequence-specific DNA binding"/>
    <property type="evidence" value="ECO:0007669"/>
    <property type="project" value="TreeGrafter"/>
</dbReference>
<dbReference type="InterPro" id="IPR050457">
    <property type="entry name" value="ZnFinger_BTB_dom_contain"/>
</dbReference>
<evidence type="ECO:0000313" key="3">
    <source>
        <dbReference type="EMBL" id="GMH88542.1"/>
    </source>
</evidence>
<dbReference type="OrthoDB" id="437526at2759"/>
<feature type="region of interest" description="Disordered" evidence="1">
    <location>
        <begin position="1"/>
        <end position="56"/>
    </location>
</feature>
<dbReference type="InterPro" id="IPR011333">
    <property type="entry name" value="SKP1/BTB/POZ_sf"/>
</dbReference>
<dbReference type="AlphaFoldDB" id="A0A9W7BDR2"/>